<evidence type="ECO:0000313" key="1">
    <source>
        <dbReference type="EMBL" id="NTS31313.1"/>
    </source>
</evidence>
<accession>A0A849VTZ0</accession>
<name>A0A849VTZ0_9HYPH</name>
<comment type="caution">
    <text evidence="1">The sequence shown here is derived from an EMBL/GenBank/DDBJ whole genome shotgun (WGS) entry which is preliminary data.</text>
</comment>
<organism evidence="1 2">
    <name type="scientific">Phyllobacterium pellucidum</name>
    <dbReference type="NCBI Taxonomy" id="2740464"/>
    <lineage>
        <taxon>Bacteria</taxon>
        <taxon>Pseudomonadati</taxon>
        <taxon>Pseudomonadota</taxon>
        <taxon>Alphaproteobacteria</taxon>
        <taxon>Hyphomicrobiales</taxon>
        <taxon>Phyllobacteriaceae</taxon>
        <taxon>Phyllobacterium</taxon>
    </lineage>
</organism>
<sequence length="63" mass="7230">MTNKDKAECAEREVKQRQRVYSRWVADGRMAQAFADRQIAVMQAIAQEYRAKADADDQAGRLL</sequence>
<gene>
    <name evidence="1" type="ORF">HQ945_08595</name>
</gene>
<dbReference type="Proteomes" id="UP000550508">
    <property type="component" value="Unassembled WGS sequence"/>
</dbReference>
<keyword evidence="2" id="KW-1185">Reference proteome</keyword>
<protein>
    <submittedName>
        <fullName evidence="1">Uncharacterized protein</fullName>
    </submittedName>
</protein>
<evidence type="ECO:0000313" key="2">
    <source>
        <dbReference type="Proteomes" id="UP000550508"/>
    </source>
</evidence>
<dbReference type="EMBL" id="JABUMX010000002">
    <property type="protein sequence ID" value="NTS31313.1"/>
    <property type="molecule type" value="Genomic_DNA"/>
</dbReference>
<reference evidence="1 2" key="1">
    <citation type="submission" date="2020-05" db="EMBL/GenBank/DDBJ databases">
        <authorList>
            <person name="Kim M.K."/>
        </authorList>
    </citation>
    <scope>NUCLEOTIDE SEQUENCE [LARGE SCALE GENOMIC DNA]</scope>
    <source>
        <strain evidence="1 2">BT25</strain>
    </source>
</reference>
<dbReference type="AlphaFoldDB" id="A0A849VTZ0"/>
<proteinExistence type="predicted"/>